<evidence type="ECO:0000313" key="2">
    <source>
        <dbReference type="Proteomes" id="UP000299102"/>
    </source>
</evidence>
<dbReference type="Proteomes" id="UP000299102">
    <property type="component" value="Unassembled WGS sequence"/>
</dbReference>
<reference evidence="1 2" key="1">
    <citation type="journal article" date="2019" name="Commun. Biol.">
        <title>The bagworm genome reveals a unique fibroin gene that provides high tensile strength.</title>
        <authorList>
            <person name="Kono N."/>
            <person name="Nakamura H."/>
            <person name="Ohtoshi R."/>
            <person name="Tomita M."/>
            <person name="Numata K."/>
            <person name="Arakawa K."/>
        </authorList>
    </citation>
    <scope>NUCLEOTIDE SEQUENCE [LARGE SCALE GENOMIC DNA]</scope>
</reference>
<proteinExistence type="predicted"/>
<comment type="caution">
    <text evidence="1">The sequence shown here is derived from an EMBL/GenBank/DDBJ whole genome shotgun (WGS) entry which is preliminary data.</text>
</comment>
<evidence type="ECO:0000313" key="1">
    <source>
        <dbReference type="EMBL" id="GBP29118.1"/>
    </source>
</evidence>
<name>A0A4C1URP0_EUMVA</name>
<dbReference type="EMBL" id="BGZK01000216">
    <property type="protein sequence ID" value="GBP29118.1"/>
    <property type="molecule type" value="Genomic_DNA"/>
</dbReference>
<dbReference type="AlphaFoldDB" id="A0A4C1URP0"/>
<accession>A0A4C1URP0</accession>
<organism evidence="1 2">
    <name type="scientific">Eumeta variegata</name>
    <name type="common">Bagworm moth</name>
    <name type="synonym">Eumeta japonica</name>
    <dbReference type="NCBI Taxonomy" id="151549"/>
    <lineage>
        <taxon>Eukaryota</taxon>
        <taxon>Metazoa</taxon>
        <taxon>Ecdysozoa</taxon>
        <taxon>Arthropoda</taxon>
        <taxon>Hexapoda</taxon>
        <taxon>Insecta</taxon>
        <taxon>Pterygota</taxon>
        <taxon>Neoptera</taxon>
        <taxon>Endopterygota</taxon>
        <taxon>Lepidoptera</taxon>
        <taxon>Glossata</taxon>
        <taxon>Ditrysia</taxon>
        <taxon>Tineoidea</taxon>
        <taxon>Psychidae</taxon>
        <taxon>Oiketicinae</taxon>
        <taxon>Eumeta</taxon>
    </lineage>
</organism>
<sequence length="135" mass="14974">MPKYNSAYHIECSQGARSVGAKCALCLEFKDHKSGALLQFRFASRACPSTARALLISFARPPGLMPIHFTLIAISIKAHAVAGGLEIGTFNTIVRASVHPAQMLFRGIPRTMSGYRVRYIESQSTRIYSFYSFLR</sequence>
<keyword evidence="2" id="KW-1185">Reference proteome</keyword>
<protein>
    <submittedName>
        <fullName evidence="1">Uncharacterized protein</fullName>
    </submittedName>
</protein>
<gene>
    <name evidence="1" type="ORF">EVAR_17654_1</name>
</gene>